<organism evidence="3 4">
    <name type="scientific">Streptomyces kanasensis</name>
    <dbReference type="NCBI Taxonomy" id="936756"/>
    <lineage>
        <taxon>Bacteria</taxon>
        <taxon>Bacillati</taxon>
        <taxon>Actinomycetota</taxon>
        <taxon>Actinomycetes</taxon>
        <taxon>Kitasatosporales</taxon>
        <taxon>Streptomycetaceae</taxon>
        <taxon>Streptomyces</taxon>
    </lineage>
</organism>
<dbReference type="Proteomes" id="UP000054011">
    <property type="component" value="Unassembled WGS sequence"/>
</dbReference>
<dbReference type="Gene3D" id="2.115.10.10">
    <property type="entry name" value="Tachylectin 2"/>
    <property type="match status" value="1"/>
</dbReference>
<evidence type="ECO:0000256" key="1">
    <source>
        <dbReference type="ARBA" id="ARBA00022729"/>
    </source>
</evidence>
<name>A0A117IXJ6_9ACTN</name>
<sequence length="406" mass="42600">MRTSLLRRLATAATALGLTSLGLLAGAAPAQAAIGDCPAGYFCAWKTDNGTGTMYKTNTDRATLGAWDNTFRSVVNRTSRHVCLHDDPNHGRTGFVDAWAPDARGTEWGHSQGNVSSVRFVPTFRECHAPPFPQWYAGTAPRAKDHGDLNADRRADFLVRDKAGRLWFLPGDGTGKLVGSGGWNVFNGLVRHGDLSGDGREDVIARETATGKLWLYPGTGTGGFGARTLIGNGGWNAMSRLVGYGDLSGDGRADLLAVEKTTGRIWLYPGTSTGTPGARKLIGNGGWNAMNALVGAGDMNGDGRADLIAREASTGKLWLYPGTSTGTLGARVLVGSGGWNVMDGVFGLGDVTGDGLADLVATTTGDFVGEECRGVGCQLVYRGRGTGSVEPGITVATDWQWLNGAF</sequence>
<dbReference type="Gene3D" id="2.130.10.130">
    <property type="entry name" value="Integrin alpha, N-terminal"/>
    <property type="match status" value="1"/>
</dbReference>
<evidence type="ECO:0000256" key="2">
    <source>
        <dbReference type="SAM" id="SignalP"/>
    </source>
</evidence>
<dbReference type="PANTHER" id="PTHR46580:SF4">
    <property type="entry name" value="ATP_GTP-BINDING PROTEIN"/>
    <property type="match status" value="1"/>
</dbReference>
<reference evidence="3 4" key="1">
    <citation type="submission" date="2015-11" db="EMBL/GenBank/DDBJ databases">
        <title>Genome-wide analysis reveals the secondary metabolome in Streptomyces kanasensis ZX01.</title>
        <authorList>
            <person name="Zhang G."/>
            <person name="Han L."/>
            <person name="Feng J."/>
            <person name="Zhang X."/>
        </authorList>
    </citation>
    <scope>NUCLEOTIDE SEQUENCE [LARGE SCALE GENOMIC DNA]</scope>
    <source>
        <strain evidence="3 4">ZX01</strain>
    </source>
</reference>
<evidence type="ECO:0000313" key="3">
    <source>
        <dbReference type="EMBL" id="KUH40070.1"/>
    </source>
</evidence>
<dbReference type="InterPro" id="IPR028994">
    <property type="entry name" value="Integrin_alpha_N"/>
</dbReference>
<dbReference type="PANTHER" id="PTHR46580">
    <property type="entry name" value="SENSOR KINASE-RELATED"/>
    <property type="match status" value="1"/>
</dbReference>
<comment type="caution">
    <text evidence="3">The sequence shown here is derived from an EMBL/GenBank/DDBJ whole genome shotgun (WGS) entry which is preliminary data.</text>
</comment>
<dbReference type="InterPro" id="IPR013517">
    <property type="entry name" value="FG-GAP"/>
</dbReference>
<accession>A0A117IXJ6</accession>
<dbReference type="Pfam" id="PF03995">
    <property type="entry name" value="Inhibitor_I36"/>
    <property type="match status" value="1"/>
</dbReference>
<dbReference type="Pfam" id="PF13517">
    <property type="entry name" value="FG-GAP_3"/>
    <property type="match status" value="1"/>
</dbReference>
<feature type="signal peptide" evidence="2">
    <location>
        <begin position="1"/>
        <end position="32"/>
    </location>
</feature>
<keyword evidence="4" id="KW-1185">Reference proteome</keyword>
<dbReference type="RefSeq" id="WP_058940579.1">
    <property type="nucleotide sequence ID" value="NZ_LNSV01000005.1"/>
</dbReference>
<gene>
    <name evidence="3" type="ORF">ATE80_03275</name>
</gene>
<proteinExistence type="predicted"/>
<feature type="chain" id="PRO_5007149095" evidence="2">
    <location>
        <begin position="33"/>
        <end position="406"/>
    </location>
</feature>
<dbReference type="OrthoDB" id="9815928at2"/>
<dbReference type="AlphaFoldDB" id="A0A117IXJ6"/>
<dbReference type="SUPFAM" id="SSF69318">
    <property type="entry name" value="Integrin alpha N-terminal domain"/>
    <property type="match status" value="1"/>
</dbReference>
<dbReference type="EMBL" id="LNSV01000005">
    <property type="protein sequence ID" value="KUH40070.1"/>
    <property type="molecule type" value="Genomic_DNA"/>
</dbReference>
<evidence type="ECO:0000313" key="4">
    <source>
        <dbReference type="Proteomes" id="UP000054011"/>
    </source>
</evidence>
<protein>
    <submittedName>
        <fullName evidence="3">ATP/GTP-binding protein</fullName>
    </submittedName>
</protein>
<keyword evidence="1 2" id="KW-0732">Signal</keyword>
<dbReference type="STRING" id="936756.ATE80_03275"/>